<evidence type="ECO:0000313" key="1">
    <source>
        <dbReference type="EMBL" id="QWT56590.1"/>
    </source>
</evidence>
<reference evidence="1" key="1">
    <citation type="submission" date="2021-03" db="EMBL/GenBank/DDBJ databases">
        <authorList>
            <person name="Tong Y."/>
            <person name="Zhang W."/>
            <person name="Tian F."/>
            <person name="Li J."/>
            <person name="He X."/>
        </authorList>
    </citation>
    <scope>NUCLEOTIDE SEQUENCE</scope>
</reference>
<dbReference type="Proteomes" id="UP000693765">
    <property type="component" value="Segment"/>
</dbReference>
<evidence type="ECO:0000313" key="2">
    <source>
        <dbReference type="Proteomes" id="UP000693765"/>
    </source>
</evidence>
<protein>
    <submittedName>
        <fullName evidence="1">Tail fiber</fullName>
    </submittedName>
</protein>
<organism evidence="1 2">
    <name type="scientific">Stenotrophomonas phage BUCT598</name>
    <dbReference type="NCBI Taxonomy" id="2834253"/>
    <lineage>
        <taxon>Viruses</taxon>
        <taxon>Duplodnaviria</taxon>
        <taxon>Heunggongvirae</taxon>
        <taxon>Uroviricota</taxon>
        <taxon>Caudoviricetes</taxon>
        <taxon>Autographivirales</taxon>
        <taxon>Autonotataviridae</taxon>
        <taxon>Gujervirinae</taxon>
        <taxon>Smasvirus</taxon>
        <taxon>Smasvirus BUCT598</taxon>
    </lineage>
</organism>
<proteinExistence type="predicted"/>
<keyword evidence="2" id="KW-1185">Reference proteome</keyword>
<accession>A0A8F2F3Z7</accession>
<sequence length="404" mass="45194">MHFRLFNKPAAFAIEDAGKHKMWIDGIYEDYYPAEPYEGYVQVHGNVGLMTVRIVDSNLPPGASVYIDQVLRRVIVKWAKYSPPTQEVTEVPNGSFRDGPAYWETTGDGTPIRFDDWSPNNAKSATYHDRKGEYIFVGAWAPVSSVNRQIEIKAKVEHGKSSKGNASCAIGLAWYNEDRQLVRYDWGNEVNNGGKGRWYDTSRKSPSSDRDIKFVRPAVKFNRKKQNHPIHIGQITWDHAYVQGYDEDEQLFVEVEVTDSVQNKARHRGIIDENNFWITSQPQGYGHSDGMQSGAEFTYSTGILPPTENFRAGATFISAVVNELVKYATYKYGTDAIRANGAEFISASSEVKVKYATYTYDADAIQASTAQFVSAGSAIVAINRTLPSESFQAGASFINAEIKK</sequence>
<name>A0A8F2F3Z7_9CAUD</name>
<dbReference type="EMBL" id="MW831865">
    <property type="protein sequence ID" value="QWT56590.1"/>
    <property type="molecule type" value="Genomic_DNA"/>
</dbReference>